<gene>
    <name evidence="1" type="ORF">JWS13_14965</name>
</gene>
<dbReference type="Proteomes" id="UP000662986">
    <property type="component" value="Chromosome"/>
</dbReference>
<dbReference type="EMBL" id="CP070619">
    <property type="protein sequence ID" value="QSE89834.1"/>
    <property type="molecule type" value="Genomic_DNA"/>
</dbReference>
<evidence type="ECO:0000313" key="2">
    <source>
        <dbReference type="Proteomes" id="UP000662986"/>
    </source>
</evidence>
<dbReference type="RefSeq" id="WP_206006349.1">
    <property type="nucleotide sequence ID" value="NZ_CP070619.1"/>
</dbReference>
<proteinExistence type="predicted"/>
<sequence length="107" mass="12074">MQPRQFGGTASIDVDAEVERYKRLRRIKRDGERRRTRPPAETDAHAMVRVALAWLPYGGVPAEELLVHFGLAEDQFVAALWQIMADGDCAPEDARNIAEHYPRSTNA</sequence>
<name>A0A974W218_9NOCA</name>
<protein>
    <recommendedName>
        <fullName evidence="3">DUF3263 domain-containing protein</fullName>
    </recommendedName>
</protein>
<keyword evidence="2" id="KW-1185">Reference proteome</keyword>
<reference evidence="1 2" key="2">
    <citation type="journal article" date="2022" name="Arch. Microbiol.">
        <title>Rhodococcus pseudokoreensis sp. nov. isolated from the rhizosphere of young M26 apple rootstocks.</title>
        <authorList>
            <person name="Kampfer P."/>
            <person name="Glaeser S.P."/>
            <person name="Blom J."/>
            <person name="Wolf J."/>
            <person name="Benning S."/>
            <person name="Schloter M."/>
            <person name="Neumann-Schaal M."/>
        </authorList>
    </citation>
    <scope>NUCLEOTIDE SEQUENCE [LARGE SCALE GENOMIC DNA]</scope>
    <source>
        <strain evidence="1 2">R79</strain>
    </source>
</reference>
<accession>A0A974W218</accession>
<reference evidence="1 2" key="1">
    <citation type="journal article" date="2021" name="Microbiol. Resour. Announc.">
        <title>Complete Genome Sequences of Two Rhodococcus sp. Strains with Large and Linear Chromosomes, Isolated from Apple Rhizosphere.</title>
        <authorList>
            <person name="Benning S."/>
            <person name="Brugnone N."/>
            <person name="Siani R."/>
            <person name="Kublik S."/>
            <person name="Schloter M."/>
            <person name="Rad V."/>
        </authorList>
    </citation>
    <scope>NUCLEOTIDE SEQUENCE [LARGE SCALE GENOMIC DNA]</scope>
    <source>
        <strain evidence="1 2">R79</strain>
    </source>
</reference>
<evidence type="ECO:0000313" key="1">
    <source>
        <dbReference type="EMBL" id="QSE89834.1"/>
    </source>
</evidence>
<evidence type="ECO:0008006" key="3">
    <source>
        <dbReference type="Google" id="ProtNLM"/>
    </source>
</evidence>
<organism evidence="1 2">
    <name type="scientific">Rhodococcus pseudokoreensis</name>
    <dbReference type="NCBI Taxonomy" id="2811421"/>
    <lineage>
        <taxon>Bacteria</taxon>
        <taxon>Bacillati</taxon>
        <taxon>Actinomycetota</taxon>
        <taxon>Actinomycetes</taxon>
        <taxon>Mycobacteriales</taxon>
        <taxon>Nocardiaceae</taxon>
        <taxon>Rhodococcus</taxon>
    </lineage>
</organism>